<evidence type="ECO:0000313" key="2">
    <source>
        <dbReference type="EMBL" id="TWP30808.1"/>
    </source>
</evidence>
<gene>
    <name evidence="2" type="ORF">ETU09_00135</name>
</gene>
<evidence type="ECO:0000313" key="3">
    <source>
        <dbReference type="Proteomes" id="UP000319499"/>
    </source>
</evidence>
<keyword evidence="1" id="KW-0812">Transmembrane</keyword>
<keyword evidence="3" id="KW-1185">Reference proteome</keyword>
<organism evidence="2 3">
    <name type="scientific">Apibacter muscae</name>
    <dbReference type="NCBI Taxonomy" id="2509004"/>
    <lineage>
        <taxon>Bacteria</taxon>
        <taxon>Pseudomonadati</taxon>
        <taxon>Bacteroidota</taxon>
        <taxon>Flavobacteriia</taxon>
        <taxon>Flavobacteriales</taxon>
        <taxon>Weeksellaceae</taxon>
        <taxon>Apibacter</taxon>
    </lineage>
</organism>
<feature type="transmembrane region" description="Helical" evidence="1">
    <location>
        <begin position="9"/>
        <end position="31"/>
    </location>
</feature>
<proteinExistence type="predicted"/>
<accession>A0A563DKM1</accession>
<dbReference type="OrthoDB" id="1270230at2"/>
<feature type="transmembrane region" description="Helical" evidence="1">
    <location>
        <begin position="157"/>
        <end position="176"/>
    </location>
</feature>
<dbReference type="Proteomes" id="UP000319499">
    <property type="component" value="Unassembled WGS sequence"/>
</dbReference>
<dbReference type="RefSeq" id="WP_146291071.1">
    <property type="nucleotide sequence ID" value="NZ_SELH01000009.1"/>
</dbReference>
<dbReference type="EMBL" id="SELH01000009">
    <property type="protein sequence ID" value="TWP30808.1"/>
    <property type="molecule type" value="Genomic_DNA"/>
</dbReference>
<name>A0A563DKM1_9FLAO</name>
<feature type="transmembrane region" description="Helical" evidence="1">
    <location>
        <begin position="196"/>
        <end position="213"/>
    </location>
</feature>
<evidence type="ECO:0000256" key="1">
    <source>
        <dbReference type="SAM" id="Phobius"/>
    </source>
</evidence>
<comment type="caution">
    <text evidence="2">The sequence shown here is derived from an EMBL/GenBank/DDBJ whole genome shotgun (WGS) entry which is preliminary data.</text>
</comment>
<keyword evidence="1" id="KW-0472">Membrane</keyword>
<sequence length="214" mass="26060">MKNKINEYLFLYFSLGIWYLYFLYTIVLTIYNFNNLIHLNWKQASNQTIVYSSRRSTTISYIFEKESIGISRKYPGLIEGINTWLWGIDKKKYKEDLSFYIRKKDYEKIKNNQLPYKKDILGNNYSEKKNIPFFGLRKIDFYSSKLFLFLDIWKYNYNWLAFIIVVIAPYTLIYLLKKSKLITFFKDETKNKNDKYWNFAFIFLLTITVFNLII</sequence>
<protein>
    <submittedName>
        <fullName evidence="2">Uncharacterized protein</fullName>
    </submittedName>
</protein>
<reference evidence="2 3" key="1">
    <citation type="submission" date="2019-02" db="EMBL/GenBank/DDBJ databases">
        <title>Apibacter muscae sp. nov.: a novel member of the house fly microbiota.</title>
        <authorList>
            <person name="Park R."/>
        </authorList>
    </citation>
    <scope>NUCLEOTIDE SEQUENCE [LARGE SCALE GENOMIC DNA]</scope>
    <source>
        <strain evidence="2 3">AL1</strain>
    </source>
</reference>
<dbReference type="AlphaFoldDB" id="A0A563DKM1"/>
<keyword evidence="1" id="KW-1133">Transmembrane helix</keyword>